<evidence type="ECO:0000313" key="3">
    <source>
        <dbReference type="Proteomes" id="UP000828390"/>
    </source>
</evidence>
<feature type="region of interest" description="Disordered" evidence="1">
    <location>
        <begin position="1"/>
        <end position="21"/>
    </location>
</feature>
<accession>A0A9D3Z5V5</accession>
<protein>
    <submittedName>
        <fullName evidence="2">Uncharacterized protein</fullName>
    </submittedName>
</protein>
<dbReference type="Proteomes" id="UP000828390">
    <property type="component" value="Unassembled WGS sequence"/>
</dbReference>
<feature type="compositionally biased region" description="Basic residues" evidence="1">
    <location>
        <begin position="64"/>
        <end position="74"/>
    </location>
</feature>
<comment type="caution">
    <text evidence="2">The sequence shown here is derived from an EMBL/GenBank/DDBJ whole genome shotgun (WGS) entry which is preliminary data.</text>
</comment>
<name>A0A9D3Z5V5_DREPO</name>
<dbReference type="EMBL" id="JAIWYP010000014">
    <property type="protein sequence ID" value="KAH3711160.1"/>
    <property type="molecule type" value="Genomic_DNA"/>
</dbReference>
<organism evidence="2 3">
    <name type="scientific">Dreissena polymorpha</name>
    <name type="common">Zebra mussel</name>
    <name type="synonym">Mytilus polymorpha</name>
    <dbReference type="NCBI Taxonomy" id="45954"/>
    <lineage>
        <taxon>Eukaryota</taxon>
        <taxon>Metazoa</taxon>
        <taxon>Spiralia</taxon>
        <taxon>Lophotrochozoa</taxon>
        <taxon>Mollusca</taxon>
        <taxon>Bivalvia</taxon>
        <taxon>Autobranchia</taxon>
        <taxon>Heteroconchia</taxon>
        <taxon>Euheterodonta</taxon>
        <taxon>Imparidentia</taxon>
        <taxon>Neoheterodontei</taxon>
        <taxon>Myida</taxon>
        <taxon>Dreissenoidea</taxon>
        <taxon>Dreissenidae</taxon>
        <taxon>Dreissena</taxon>
    </lineage>
</organism>
<reference evidence="2" key="1">
    <citation type="journal article" date="2019" name="bioRxiv">
        <title>The Genome of the Zebra Mussel, Dreissena polymorpha: A Resource for Invasive Species Research.</title>
        <authorList>
            <person name="McCartney M.A."/>
            <person name="Auch B."/>
            <person name="Kono T."/>
            <person name="Mallez S."/>
            <person name="Zhang Y."/>
            <person name="Obille A."/>
            <person name="Becker A."/>
            <person name="Abrahante J.E."/>
            <person name="Garbe J."/>
            <person name="Badalamenti J.P."/>
            <person name="Herman A."/>
            <person name="Mangelson H."/>
            <person name="Liachko I."/>
            <person name="Sullivan S."/>
            <person name="Sone E.D."/>
            <person name="Koren S."/>
            <person name="Silverstein K.A.T."/>
            <person name="Beckman K.B."/>
            <person name="Gohl D.M."/>
        </authorList>
    </citation>
    <scope>NUCLEOTIDE SEQUENCE</scope>
    <source>
        <strain evidence="2">Duluth1</strain>
        <tissue evidence="2">Whole animal</tissue>
    </source>
</reference>
<evidence type="ECO:0000256" key="1">
    <source>
        <dbReference type="SAM" id="MobiDB-lite"/>
    </source>
</evidence>
<evidence type="ECO:0000313" key="2">
    <source>
        <dbReference type="EMBL" id="KAH3711160.1"/>
    </source>
</evidence>
<feature type="region of interest" description="Disordered" evidence="1">
    <location>
        <begin position="64"/>
        <end position="85"/>
    </location>
</feature>
<gene>
    <name evidence="2" type="ORF">DPMN_070660</name>
</gene>
<dbReference type="AlphaFoldDB" id="A0A9D3Z5V5"/>
<keyword evidence="3" id="KW-1185">Reference proteome</keyword>
<reference evidence="2" key="2">
    <citation type="submission" date="2020-11" db="EMBL/GenBank/DDBJ databases">
        <authorList>
            <person name="McCartney M.A."/>
            <person name="Auch B."/>
            <person name="Kono T."/>
            <person name="Mallez S."/>
            <person name="Becker A."/>
            <person name="Gohl D.M."/>
            <person name="Silverstein K.A.T."/>
            <person name="Koren S."/>
            <person name="Bechman K.B."/>
            <person name="Herman A."/>
            <person name="Abrahante J.E."/>
            <person name="Garbe J."/>
        </authorList>
    </citation>
    <scope>NUCLEOTIDE SEQUENCE</scope>
    <source>
        <strain evidence="2">Duluth1</strain>
        <tissue evidence="2">Whole animal</tissue>
    </source>
</reference>
<sequence length="85" mass="9484">MAEGGIGDTEPETGNVPRHRSLYSRYARVSQVLKRSQTLQPVKSSPSVKSETENVLGNISLYGRHSHFSQRKRSQTQYPVKPSLG</sequence>
<proteinExistence type="predicted"/>